<evidence type="ECO:0000313" key="1">
    <source>
        <dbReference type="EMBL" id="MBD2149901.1"/>
    </source>
</evidence>
<reference evidence="1" key="1">
    <citation type="journal article" date="2015" name="ISME J.">
        <title>Draft Genome Sequence of Streptomyces incarnatus NRRL8089, which Produces the Nucleoside Antibiotic Sinefungin.</title>
        <authorList>
            <person name="Oshima K."/>
            <person name="Hattori M."/>
            <person name="Shimizu H."/>
            <person name="Fukuda K."/>
            <person name="Nemoto M."/>
            <person name="Inagaki K."/>
            <person name="Tamura T."/>
        </authorList>
    </citation>
    <scope>NUCLEOTIDE SEQUENCE</scope>
    <source>
        <strain evidence="1">FACHB-1277</strain>
    </source>
</reference>
<accession>A0A926Z549</accession>
<organism evidence="1 2">
    <name type="scientific">Pseudanabaena cinerea FACHB-1277</name>
    <dbReference type="NCBI Taxonomy" id="2949581"/>
    <lineage>
        <taxon>Bacteria</taxon>
        <taxon>Bacillati</taxon>
        <taxon>Cyanobacteriota</taxon>
        <taxon>Cyanophyceae</taxon>
        <taxon>Pseudanabaenales</taxon>
        <taxon>Pseudanabaenaceae</taxon>
        <taxon>Pseudanabaena</taxon>
        <taxon>Pseudanabaena cinerea</taxon>
    </lineage>
</organism>
<sequence length="200" mass="22821">MNWNQLAILSIAKQKPREAEEWFRKTVRYFKDIGDKPSNSKAINNLATVLEKLPESLNEAKQLAEKALNTQQTIDPAASEIWLTYDTLAKISDKQGDPAKAKEYRRLSRTACANFAGTEYELSQHAPLIDCVVRAVDDTEVRQQLETELQEVDPECQNIVWNAIRQILNGERDEDILCERLDSMEYLIVLAILGQVKSKK</sequence>
<dbReference type="RefSeq" id="WP_190350268.1">
    <property type="nucleotide sequence ID" value="NZ_JACJPY010000015.1"/>
</dbReference>
<dbReference type="InterPro" id="IPR011990">
    <property type="entry name" value="TPR-like_helical_dom_sf"/>
</dbReference>
<reference evidence="1" key="2">
    <citation type="submission" date="2020-08" db="EMBL/GenBank/DDBJ databases">
        <authorList>
            <person name="Chen M."/>
            <person name="Teng W."/>
            <person name="Zhao L."/>
            <person name="Hu C."/>
            <person name="Zhou Y."/>
            <person name="Han B."/>
            <person name="Song L."/>
            <person name="Shu W."/>
        </authorList>
    </citation>
    <scope>NUCLEOTIDE SEQUENCE</scope>
    <source>
        <strain evidence="1">FACHB-1277</strain>
    </source>
</reference>
<evidence type="ECO:0008006" key="3">
    <source>
        <dbReference type="Google" id="ProtNLM"/>
    </source>
</evidence>
<proteinExistence type="predicted"/>
<comment type="caution">
    <text evidence="1">The sequence shown here is derived from an EMBL/GenBank/DDBJ whole genome shotgun (WGS) entry which is preliminary data.</text>
</comment>
<dbReference type="Gene3D" id="1.25.40.10">
    <property type="entry name" value="Tetratricopeptide repeat domain"/>
    <property type="match status" value="1"/>
</dbReference>
<dbReference type="EMBL" id="JACJPY010000015">
    <property type="protein sequence ID" value="MBD2149901.1"/>
    <property type="molecule type" value="Genomic_DNA"/>
</dbReference>
<evidence type="ECO:0000313" key="2">
    <source>
        <dbReference type="Proteomes" id="UP000631421"/>
    </source>
</evidence>
<dbReference type="SUPFAM" id="SSF48452">
    <property type="entry name" value="TPR-like"/>
    <property type="match status" value="1"/>
</dbReference>
<dbReference type="AlphaFoldDB" id="A0A926Z549"/>
<dbReference type="Proteomes" id="UP000631421">
    <property type="component" value="Unassembled WGS sequence"/>
</dbReference>
<keyword evidence="2" id="KW-1185">Reference proteome</keyword>
<gene>
    <name evidence="1" type="ORF">H6F44_07165</name>
</gene>
<name>A0A926Z549_9CYAN</name>
<protein>
    <recommendedName>
        <fullName evidence="3">Tetratricopeptide repeat protein</fullName>
    </recommendedName>
</protein>